<dbReference type="SUPFAM" id="SSF46785">
    <property type="entry name" value="Winged helix' DNA-binding domain"/>
    <property type="match status" value="1"/>
</dbReference>
<reference evidence="10" key="1">
    <citation type="submission" date="2022-07" db="EMBL/GenBank/DDBJ databases">
        <title>Phylogenomic reconstructions and comparative analyses of Kickxellomycotina fungi.</title>
        <authorList>
            <person name="Reynolds N.K."/>
            <person name="Stajich J.E."/>
            <person name="Barry K."/>
            <person name="Grigoriev I.V."/>
            <person name="Crous P."/>
            <person name="Smith M.E."/>
        </authorList>
    </citation>
    <scope>NUCLEOTIDE SEQUENCE</scope>
    <source>
        <strain evidence="10">NBRC 105414</strain>
    </source>
</reference>
<dbReference type="InterPro" id="IPR019559">
    <property type="entry name" value="Cullin_neddylation_domain"/>
</dbReference>
<keyword evidence="10" id="KW-0436">Ligase</keyword>
<sequence>MESPQDLAIEANRIWAELSSGVNTILEKAGEDIDPKLYVGLYTHVYNFCASLRPAMHGTTYYTAAESAASMRGSVYGQELYTRLSGHVLNYMAEVAQRASVHQGDDLLTFYNREWVRYGDAAKMIHNIFDYLNRHWIQREQDEGNNVCDINTLMFRLWRNRFFMDVRTALIDAVFSLMARIRGGQVADLNLVKSVVDSYVSLGSDDAATGGKKMEVYDKYFLKPFIDGTEKYYRAEGERVLKEGPIRDYMVWAFDRIKEEETRAELYLHETSLREFSTALNGELIGRQRDALSSEFRPMLEAQNREDLGRLYQLMKRLGEAVGLDPLREIFGAQVRAAGLQAVERVAADQAAAESIASKSQLFVEALLSVHDLYSSILHDAFEVDPGFSKALDRACKDYINTNAVCTTNETNAARLLANYCDALLKKSSAGTRAAPVGAEGASSEDSLEHQLAQAICVYRYLKDQDMYQEAYARFFARRLINEQSVSTHGEETMIAKLKEASGSDFTSKLMRMFTDITLSKDMSEQFRDSVGKHAVPFDFDTKVLTTGAWPFKAPETKLQLPPEVGAAVDQFTEFYQSTQQKRCLNWLWQYSKADVKIFFSGATGAAAKAGYVFTVSTYQLAILLLFNADSGPGTRYDSDDGPLLTLAQITAATNLEPAIVEGELEVFVKARLLNSSTGNVDAGAQFQLNGGFKSKRLRINLAGLRRPDQKREATEIQAAVDSDRMQKIQAAIVRIMKARKQLSHRELIETTITQIKHFQPQISDIKQAIDKLIDSAYIERSEDSRDTYNYLA</sequence>
<dbReference type="SMART" id="SM00182">
    <property type="entry name" value="CULLIN"/>
    <property type="match status" value="1"/>
</dbReference>
<name>A0A9W8HAF4_9FUNG</name>
<comment type="pathway">
    <text evidence="1">Protein modification; protein ubiquitination.</text>
</comment>
<keyword evidence="3" id="KW-1017">Isopeptide bond</keyword>
<evidence type="ECO:0000256" key="8">
    <source>
        <dbReference type="RuleBase" id="RU003829"/>
    </source>
</evidence>
<dbReference type="InterPro" id="IPR016159">
    <property type="entry name" value="Cullin_repeat-like_dom_sf"/>
</dbReference>
<comment type="caution">
    <text evidence="10">The sequence shown here is derived from an EMBL/GenBank/DDBJ whole genome shotgun (WGS) entry which is preliminary data.</text>
</comment>
<dbReference type="FunFam" id="1.10.10.10:FF:000014">
    <property type="entry name" value="Cullin 1"/>
    <property type="match status" value="1"/>
</dbReference>
<comment type="similarity">
    <text evidence="2 7 8">Belongs to the cullin family.</text>
</comment>
<dbReference type="Pfam" id="PF10557">
    <property type="entry name" value="Cullin_Nedd8"/>
    <property type="match status" value="1"/>
</dbReference>
<dbReference type="InterPro" id="IPR036388">
    <property type="entry name" value="WH-like_DNA-bd_sf"/>
</dbReference>
<dbReference type="AlphaFoldDB" id="A0A9W8HAF4"/>
<dbReference type="Gene3D" id="3.30.230.130">
    <property type="entry name" value="Cullin, Chain C, Domain 2"/>
    <property type="match status" value="1"/>
</dbReference>
<accession>A0A9W8HAF4</accession>
<dbReference type="Pfam" id="PF00888">
    <property type="entry name" value="Cullin"/>
    <property type="match status" value="1"/>
</dbReference>
<evidence type="ECO:0000256" key="3">
    <source>
        <dbReference type="ARBA" id="ARBA00022499"/>
    </source>
</evidence>
<dbReference type="SMART" id="SM00884">
    <property type="entry name" value="Cullin_Nedd8"/>
    <property type="match status" value="1"/>
</dbReference>
<evidence type="ECO:0000256" key="6">
    <source>
        <dbReference type="ARBA" id="ARBA00040451"/>
    </source>
</evidence>
<dbReference type="GO" id="GO:0016874">
    <property type="term" value="F:ligase activity"/>
    <property type="evidence" value="ECO:0007669"/>
    <property type="project" value="UniProtKB-KW"/>
</dbReference>
<proteinExistence type="inferred from homology"/>
<dbReference type="OrthoDB" id="27073at2759"/>
<dbReference type="EMBL" id="JANBUL010000068">
    <property type="protein sequence ID" value="KAJ2782606.1"/>
    <property type="molecule type" value="Genomic_DNA"/>
</dbReference>
<dbReference type="Pfam" id="PF26557">
    <property type="entry name" value="Cullin_AB"/>
    <property type="match status" value="1"/>
</dbReference>
<dbReference type="InterPro" id="IPR036317">
    <property type="entry name" value="Cullin_homology_sf"/>
</dbReference>
<evidence type="ECO:0000256" key="7">
    <source>
        <dbReference type="PROSITE-ProRule" id="PRU00330"/>
    </source>
</evidence>
<dbReference type="GO" id="GO:0006511">
    <property type="term" value="P:ubiquitin-dependent protein catabolic process"/>
    <property type="evidence" value="ECO:0007669"/>
    <property type="project" value="InterPro"/>
</dbReference>
<dbReference type="SUPFAM" id="SSF74788">
    <property type="entry name" value="Cullin repeat-like"/>
    <property type="match status" value="1"/>
</dbReference>
<dbReference type="Gene3D" id="1.10.10.10">
    <property type="entry name" value="Winged helix-like DNA-binding domain superfamily/Winged helix DNA-binding domain"/>
    <property type="match status" value="1"/>
</dbReference>
<dbReference type="Proteomes" id="UP001140217">
    <property type="component" value="Unassembled WGS sequence"/>
</dbReference>
<dbReference type="FunFam" id="1.20.1310.10:FF:000014">
    <property type="entry name" value="Cullin 5"/>
    <property type="match status" value="1"/>
</dbReference>
<keyword evidence="5" id="KW-0832">Ubl conjugation</keyword>
<dbReference type="Gene3D" id="1.20.1310.10">
    <property type="entry name" value="Cullin Repeats"/>
    <property type="match status" value="4"/>
</dbReference>
<dbReference type="PANTHER" id="PTHR11932">
    <property type="entry name" value="CULLIN"/>
    <property type="match status" value="1"/>
</dbReference>
<dbReference type="SUPFAM" id="SSF75632">
    <property type="entry name" value="Cullin homology domain"/>
    <property type="match status" value="1"/>
</dbReference>
<evidence type="ECO:0000256" key="2">
    <source>
        <dbReference type="ARBA" id="ARBA00006019"/>
    </source>
</evidence>
<evidence type="ECO:0000259" key="9">
    <source>
        <dbReference type="PROSITE" id="PS50069"/>
    </source>
</evidence>
<organism evidence="10 11">
    <name type="scientific">Coemansia javaensis</name>
    <dbReference type="NCBI Taxonomy" id="2761396"/>
    <lineage>
        <taxon>Eukaryota</taxon>
        <taxon>Fungi</taxon>
        <taxon>Fungi incertae sedis</taxon>
        <taxon>Zoopagomycota</taxon>
        <taxon>Kickxellomycotina</taxon>
        <taxon>Kickxellomycetes</taxon>
        <taxon>Kickxellales</taxon>
        <taxon>Kickxellaceae</taxon>
        <taxon>Coemansia</taxon>
    </lineage>
</organism>
<gene>
    <name evidence="10" type="primary">CDC53</name>
    <name evidence="10" type="ORF">H4R18_002174</name>
</gene>
<dbReference type="PROSITE" id="PS50069">
    <property type="entry name" value="CULLIN_2"/>
    <property type="match status" value="1"/>
</dbReference>
<dbReference type="InterPro" id="IPR016158">
    <property type="entry name" value="Cullin_homology"/>
</dbReference>
<evidence type="ECO:0000256" key="1">
    <source>
        <dbReference type="ARBA" id="ARBA00004906"/>
    </source>
</evidence>
<evidence type="ECO:0000256" key="4">
    <source>
        <dbReference type="ARBA" id="ARBA00022786"/>
    </source>
</evidence>
<dbReference type="InterPro" id="IPR059120">
    <property type="entry name" value="Cullin-like_AB"/>
</dbReference>
<keyword evidence="11" id="KW-1185">Reference proteome</keyword>
<evidence type="ECO:0000313" key="11">
    <source>
        <dbReference type="Proteomes" id="UP001140217"/>
    </source>
</evidence>
<protein>
    <recommendedName>
        <fullName evidence="6">Cullin-5</fullName>
    </recommendedName>
</protein>
<evidence type="ECO:0000313" key="10">
    <source>
        <dbReference type="EMBL" id="KAJ2782606.1"/>
    </source>
</evidence>
<dbReference type="InterPro" id="IPR036390">
    <property type="entry name" value="WH_DNA-bd_sf"/>
</dbReference>
<dbReference type="InterPro" id="IPR001373">
    <property type="entry name" value="Cullin_N"/>
</dbReference>
<evidence type="ECO:0000256" key="5">
    <source>
        <dbReference type="ARBA" id="ARBA00022843"/>
    </source>
</evidence>
<feature type="domain" description="Cullin family profile" evidence="9">
    <location>
        <begin position="412"/>
        <end position="669"/>
    </location>
</feature>
<dbReference type="InterPro" id="IPR045093">
    <property type="entry name" value="Cullin"/>
</dbReference>
<dbReference type="GO" id="GO:0031625">
    <property type="term" value="F:ubiquitin protein ligase binding"/>
    <property type="evidence" value="ECO:0007669"/>
    <property type="project" value="InterPro"/>
</dbReference>
<keyword evidence="4" id="KW-0833">Ubl conjugation pathway</keyword>